<keyword evidence="7" id="KW-1185">Reference proteome</keyword>
<evidence type="ECO:0000256" key="4">
    <source>
        <dbReference type="ARBA" id="ARBA00023293"/>
    </source>
</evidence>
<comment type="caution">
    <text evidence="6">The sequence shown here is derived from an EMBL/GenBank/DDBJ whole genome shotgun (WGS) entry which is preliminary data.</text>
</comment>
<dbReference type="EMBL" id="JAIWYP010000001">
    <property type="protein sequence ID" value="KAH3891205.1"/>
    <property type="molecule type" value="Genomic_DNA"/>
</dbReference>
<gene>
    <name evidence="6" type="ORF">DPMN_015295</name>
</gene>
<dbReference type="AlphaFoldDB" id="A0A9D4NB85"/>
<dbReference type="InterPro" id="IPR001245">
    <property type="entry name" value="Ser-Thr/Tyr_kinase_cat_dom"/>
</dbReference>
<protein>
    <recommendedName>
        <fullName evidence="1">guanylate cyclase</fullName>
        <ecNumber evidence="1">4.6.1.2</ecNumber>
    </recommendedName>
</protein>
<evidence type="ECO:0000259" key="5">
    <source>
        <dbReference type="PROSITE" id="PS50011"/>
    </source>
</evidence>
<keyword evidence="2" id="KW-0547">Nucleotide-binding</keyword>
<proteinExistence type="predicted"/>
<evidence type="ECO:0000313" key="6">
    <source>
        <dbReference type="EMBL" id="KAH3891205.1"/>
    </source>
</evidence>
<dbReference type="PANTHER" id="PTHR11920:SF496">
    <property type="entry name" value="GUANYLATE CYCLASE"/>
    <property type="match status" value="1"/>
</dbReference>
<dbReference type="GO" id="GO:0004672">
    <property type="term" value="F:protein kinase activity"/>
    <property type="evidence" value="ECO:0007669"/>
    <property type="project" value="InterPro"/>
</dbReference>
<organism evidence="6 7">
    <name type="scientific">Dreissena polymorpha</name>
    <name type="common">Zebra mussel</name>
    <name type="synonym">Mytilus polymorpha</name>
    <dbReference type="NCBI Taxonomy" id="45954"/>
    <lineage>
        <taxon>Eukaryota</taxon>
        <taxon>Metazoa</taxon>
        <taxon>Spiralia</taxon>
        <taxon>Lophotrochozoa</taxon>
        <taxon>Mollusca</taxon>
        <taxon>Bivalvia</taxon>
        <taxon>Autobranchia</taxon>
        <taxon>Heteroconchia</taxon>
        <taxon>Euheterodonta</taxon>
        <taxon>Imparidentia</taxon>
        <taxon>Neoheterodontei</taxon>
        <taxon>Myida</taxon>
        <taxon>Dreissenoidea</taxon>
        <taxon>Dreissenidae</taxon>
        <taxon>Dreissena</taxon>
    </lineage>
</organism>
<reference evidence="6" key="1">
    <citation type="journal article" date="2019" name="bioRxiv">
        <title>The Genome of the Zebra Mussel, Dreissena polymorpha: A Resource for Invasive Species Research.</title>
        <authorList>
            <person name="McCartney M.A."/>
            <person name="Auch B."/>
            <person name="Kono T."/>
            <person name="Mallez S."/>
            <person name="Zhang Y."/>
            <person name="Obille A."/>
            <person name="Becker A."/>
            <person name="Abrahante J.E."/>
            <person name="Garbe J."/>
            <person name="Badalamenti J.P."/>
            <person name="Herman A."/>
            <person name="Mangelson H."/>
            <person name="Liachko I."/>
            <person name="Sullivan S."/>
            <person name="Sone E.D."/>
            <person name="Koren S."/>
            <person name="Silverstein K.A.T."/>
            <person name="Beckman K.B."/>
            <person name="Gohl D.M."/>
        </authorList>
    </citation>
    <scope>NUCLEOTIDE SEQUENCE</scope>
    <source>
        <strain evidence="6">Duluth1</strain>
        <tissue evidence="6">Whole animal</tissue>
    </source>
</reference>
<feature type="domain" description="Protein kinase" evidence="5">
    <location>
        <begin position="48"/>
        <end position="327"/>
    </location>
</feature>
<keyword evidence="4" id="KW-0141">cGMP biosynthesis</keyword>
<dbReference type="PIRSF" id="PIRSF000654">
    <property type="entry name" value="Integrin-linked_kinase"/>
    <property type="match status" value="1"/>
</dbReference>
<sequence length="327" mass="37313">MTWKIRHADLVFTPNNRLQSSTCVSGRFTSSALSVETGSVTGNSRQGARSTYSLTRGQIFTTVADYKGQLVAVKMSTKRKLNLDRQFLLQMKHLSALKHPNVTSFVGVCTEPERICSVWEYCTKGSIQDVIENDDIRLDTMFKLSIAVDVCQGLEYIHKSPIRYHGNMKSSNCVIDSRWVCKLTDFGVRKIKPDVDTEESVGEHAFYARLFWTAPEILRRLLAKERPLRTANADIYSLGIIMKELLCRNEPYAAEAFLSPKEIIQKITSPVDAEALLRPAISNTELDSEYRRTNMEYMIQRCWAEDPDLRPTMKAILRTLNKINPYK</sequence>
<dbReference type="GO" id="GO:0004383">
    <property type="term" value="F:guanylate cyclase activity"/>
    <property type="evidence" value="ECO:0007669"/>
    <property type="project" value="UniProtKB-EC"/>
</dbReference>
<keyword evidence="3" id="KW-0456">Lyase</keyword>
<dbReference type="PANTHER" id="PTHR11920">
    <property type="entry name" value="GUANYLYL CYCLASE"/>
    <property type="match status" value="1"/>
</dbReference>
<dbReference type="Gene3D" id="1.10.510.10">
    <property type="entry name" value="Transferase(Phosphotransferase) domain 1"/>
    <property type="match status" value="1"/>
</dbReference>
<dbReference type="PROSITE" id="PS50011">
    <property type="entry name" value="PROTEIN_KINASE_DOM"/>
    <property type="match status" value="1"/>
</dbReference>
<evidence type="ECO:0000313" key="7">
    <source>
        <dbReference type="Proteomes" id="UP000828390"/>
    </source>
</evidence>
<accession>A0A9D4NB85</accession>
<dbReference type="SUPFAM" id="SSF56112">
    <property type="entry name" value="Protein kinase-like (PK-like)"/>
    <property type="match status" value="1"/>
</dbReference>
<dbReference type="GO" id="GO:0005524">
    <property type="term" value="F:ATP binding"/>
    <property type="evidence" value="ECO:0007669"/>
    <property type="project" value="InterPro"/>
</dbReference>
<reference evidence="6" key="2">
    <citation type="submission" date="2020-11" db="EMBL/GenBank/DDBJ databases">
        <authorList>
            <person name="McCartney M.A."/>
            <person name="Auch B."/>
            <person name="Kono T."/>
            <person name="Mallez S."/>
            <person name="Becker A."/>
            <person name="Gohl D.M."/>
            <person name="Silverstein K.A.T."/>
            <person name="Koren S."/>
            <person name="Bechman K.B."/>
            <person name="Herman A."/>
            <person name="Abrahante J.E."/>
            <person name="Garbe J."/>
        </authorList>
    </citation>
    <scope>NUCLEOTIDE SEQUENCE</scope>
    <source>
        <strain evidence="6">Duluth1</strain>
        <tissue evidence="6">Whole animal</tissue>
    </source>
</reference>
<dbReference type="EC" id="4.6.1.2" evidence="1"/>
<dbReference type="GO" id="GO:0001653">
    <property type="term" value="F:peptide receptor activity"/>
    <property type="evidence" value="ECO:0007669"/>
    <property type="project" value="TreeGrafter"/>
</dbReference>
<evidence type="ECO:0000256" key="3">
    <source>
        <dbReference type="ARBA" id="ARBA00023239"/>
    </source>
</evidence>
<dbReference type="InterPro" id="IPR050401">
    <property type="entry name" value="Cyclic_nucleotide_synthase"/>
</dbReference>
<dbReference type="InterPro" id="IPR000719">
    <property type="entry name" value="Prot_kinase_dom"/>
</dbReference>
<dbReference type="Pfam" id="PF07714">
    <property type="entry name" value="PK_Tyr_Ser-Thr"/>
    <property type="match status" value="1"/>
</dbReference>
<name>A0A9D4NB85_DREPO</name>
<dbReference type="GO" id="GO:0007168">
    <property type="term" value="P:receptor guanylyl cyclase signaling pathway"/>
    <property type="evidence" value="ECO:0007669"/>
    <property type="project" value="TreeGrafter"/>
</dbReference>
<dbReference type="GO" id="GO:0005886">
    <property type="term" value="C:plasma membrane"/>
    <property type="evidence" value="ECO:0007669"/>
    <property type="project" value="TreeGrafter"/>
</dbReference>
<dbReference type="GO" id="GO:0004016">
    <property type="term" value="F:adenylate cyclase activity"/>
    <property type="evidence" value="ECO:0007669"/>
    <property type="project" value="TreeGrafter"/>
</dbReference>
<evidence type="ECO:0000256" key="2">
    <source>
        <dbReference type="ARBA" id="ARBA00022741"/>
    </source>
</evidence>
<dbReference type="Proteomes" id="UP000828390">
    <property type="component" value="Unassembled WGS sequence"/>
</dbReference>
<dbReference type="InterPro" id="IPR011009">
    <property type="entry name" value="Kinase-like_dom_sf"/>
</dbReference>
<evidence type="ECO:0000256" key="1">
    <source>
        <dbReference type="ARBA" id="ARBA00012202"/>
    </source>
</evidence>